<feature type="transmembrane region" description="Helical" evidence="2">
    <location>
        <begin position="145"/>
        <end position="164"/>
    </location>
</feature>
<comment type="caution">
    <text evidence="3">The sequence shown here is derived from an EMBL/GenBank/DDBJ whole genome shotgun (WGS) entry which is preliminary data.</text>
</comment>
<dbReference type="RefSeq" id="WP_179541562.1">
    <property type="nucleotide sequence ID" value="NZ_BAAALL010000002.1"/>
</dbReference>
<feature type="compositionally biased region" description="Basic and acidic residues" evidence="1">
    <location>
        <begin position="70"/>
        <end position="88"/>
    </location>
</feature>
<keyword evidence="4" id="KW-1185">Reference proteome</keyword>
<feature type="transmembrane region" description="Helical" evidence="2">
    <location>
        <begin position="40"/>
        <end position="61"/>
    </location>
</feature>
<accession>A0A7Z0K8Y4</accession>
<dbReference type="AlphaFoldDB" id="A0A7Z0K8Y4"/>
<dbReference type="InterPro" id="IPR021517">
    <property type="entry name" value="DUF3180"/>
</dbReference>
<evidence type="ECO:0000256" key="2">
    <source>
        <dbReference type="SAM" id="Phobius"/>
    </source>
</evidence>
<evidence type="ECO:0000313" key="4">
    <source>
        <dbReference type="Proteomes" id="UP000535437"/>
    </source>
</evidence>
<keyword evidence="2" id="KW-1133">Transmembrane helix</keyword>
<reference evidence="3 4" key="1">
    <citation type="submission" date="2020-07" db="EMBL/GenBank/DDBJ databases">
        <title>Sequencing the genomes of 1000 actinobacteria strains.</title>
        <authorList>
            <person name="Klenk H.-P."/>
        </authorList>
    </citation>
    <scope>NUCLEOTIDE SEQUENCE [LARGE SCALE GENOMIC DNA]</scope>
    <source>
        <strain evidence="3 4">DSM 15475</strain>
    </source>
</reference>
<feature type="region of interest" description="Disordered" evidence="1">
    <location>
        <begin position="173"/>
        <end position="234"/>
    </location>
</feature>
<keyword evidence="2" id="KW-0472">Membrane</keyword>
<feature type="transmembrane region" description="Helical" evidence="2">
    <location>
        <begin position="7"/>
        <end position="28"/>
    </location>
</feature>
<evidence type="ECO:0000313" key="3">
    <source>
        <dbReference type="EMBL" id="NYJ78184.1"/>
    </source>
</evidence>
<gene>
    <name evidence="3" type="ORF">HNR09_001595</name>
</gene>
<feature type="compositionally biased region" description="Basic residues" evidence="1">
    <location>
        <begin position="89"/>
        <end position="98"/>
    </location>
</feature>
<dbReference type="EMBL" id="JACCFY010000001">
    <property type="protein sequence ID" value="NYJ78184.1"/>
    <property type="molecule type" value="Genomic_DNA"/>
</dbReference>
<evidence type="ECO:0008006" key="5">
    <source>
        <dbReference type="Google" id="ProtNLM"/>
    </source>
</evidence>
<proteinExistence type="predicted"/>
<evidence type="ECO:0000256" key="1">
    <source>
        <dbReference type="SAM" id="MobiDB-lite"/>
    </source>
</evidence>
<name>A0A7Z0K8Y4_9MICC</name>
<feature type="transmembrane region" description="Helical" evidence="2">
    <location>
        <begin position="105"/>
        <end position="125"/>
    </location>
</feature>
<keyword evidence="2" id="KW-0812">Transmembrane</keyword>
<feature type="region of interest" description="Disordered" evidence="1">
    <location>
        <begin position="70"/>
        <end position="98"/>
    </location>
</feature>
<dbReference type="Proteomes" id="UP000535437">
    <property type="component" value="Unassembled WGS sequence"/>
</dbReference>
<organism evidence="3 4">
    <name type="scientific">Nesterenkonia xinjiangensis</name>
    <dbReference type="NCBI Taxonomy" id="225327"/>
    <lineage>
        <taxon>Bacteria</taxon>
        <taxon>Bacillati</taxon>
        <taxon>Actinomycetota</taxon>
        <taxon>Actinomycetes</taxon>
        <taxon>Micrococcales</taxon>
        <taxon>Micrococcaceae</taxon>
        <taxon>Nesterenkonia</taxon>
    </lineage>
</organism>
<protein>
    <recommendedName>
        <fullName evidence="5">DUF3180 domain-containing protein</fullName>
    </recommendedName>
</protein>
<sequence length="234" mass="24360">MTRLQPMWLLIIAAGSALVGFLATVLMVSNGYGSPVLTPVSLITLGGVGLVVLGLGIVVWVDQRRLESDADQARRDADTTERPAADRQPRRRGPRPGRRLHPLEAARVVVAAQACGYAGAVIAGWHGGALIDLAPAAGLAAPNASAALLMIIGGLAWVIIGFVVEHLCRLPPNRGGDGGRETRGGTYRDFGPEPGAASGTAARQVVQAPGDGIHTHPLRGTVRAHRREEEGHAG</sequence>
<dbReference type="Pfam" id="PF11377">
    <property type="entry name" value="DUF3180"/>
    <property type="match status" value="1"/>
</dbReference>